<feature type="region of interest" description="Disordered" evidence="2">
    <location>
        <begin position="434"/>
        <end position="484"/>
    </location>
</feature>
<dbReference type="InterPro" id="IPR045266">
    <property type="entry name" value="DOH_DOMON"/>
</dbReference>
<dbReference type="InParanoid" id="A0A6L2PZM0"/>
<dbReference type="InterPro" id="IPR057443">
    <property type="entry name" value="At5g54830-like"/>
</dbReference>
<feature type="compositionally biased region" description="Acidic residues" evidence="2">
    <location>
        <begin position="698"/>
        <end position="711"/>
    </location>
</feature>
<feature type="region of interest" description="Disordered" evidence="2">
    <location>
        <begin position="1077"/>
        <end position="1118"/>
    </location>
</feature>
<protein>
    <recommendedName>
        <fullName evidence="7">Protein Skeletor</fullName>
    </recommendedName>
</protein>
<comment type="caution">
    <text evidence="5">The sequence shown here is derived from an EMBL/GenBank/DDBJ whole genome shotgun (WGS) entry which is preliminary data.</text>
</comment>
<dbReference type="Pfam" id="PF25489">
    <property type="entry name" value="At5g54830"/>
    <property type="match status" value="1"/>
</dbReference>
<name>A0A6L2PZM0_COPFO</name>
<dbReference type="InterPro" id="IPR019545">
    <property type="entry name" value="DM13_domain"/>
</dbReference>
<dbReference type="SMART" id="SM00686">
    <property type="entry name" value="DM13"/>
    <property type="match status" value="2"/>
</dbReference>
<dbReference type="CDD" id="cd09631">
    <property type="entry name" value="DOMON_DOH"/>
    <property type="match status" value="1"/>
</dbReference>
<feature type="region of interest" description="Disordered" evidence="2">
    <location>
        <begin position="683"/>
        <end position="714"/>
    </location>
</feature>
<feature type="domain" description="DM13" evidence="4">
    <location>
        <begin position="20"/>
        <end position="127"/>
    </location>
</feature>
<evidence type="ECO:0000256" key="1">
    <source>
        <dbReference type="ARBA" id="ARBA00022737"/>
    </source>
</evidence>
<dbReference type="InterPro" id="IPR052126">
    <property type="entry name" value="Spindle_Org/Thrombomodulin"/>
</dbReference>
<evidence type="ECO:0000313" key="6">
    <source>
        <dbReference type="Proteomes" id="UP000502823"/>
    </source>
</evidence>
<feature type="compositionally biased region" description="Polar residues" evidence="2">
    <location>
        <begin position="1528"/>
        <end position="1551"/>
    </location>
</feature>
<accession>A0A6L2PZM0</accession>
<dbReference type="PANTHER" id="PTHR24036">
    <property type="entry name" value="SKELETOR-RELATED"/>
    <property type="match status" value="1"/>
</dbReference>
<keyword evidence="6" id="KW-1185">Reference proteome</keyword>
<evidence type="ECO:0000259" key="3">
    <source>
        <dbReference type="PROSITE" id="PS50836"/>
    </source>
</evidence>
<feature type="region of interest" description="Disordered" evidence="2">
    <location>
        <begin position="1483"/>
        <end position="1613"/>
    </location>
</feature>
<evidence type="ECO:0000256" key="2">
    <source>
        <dbReference type="SAM" id="MobiDB-lite"/>
    </source>
</evidence>
<feature type="domain" description="DM13" evidence="4">
    <location>
        <begin position="136"/>
        <end position="242"/>
    </location>
</feature>
<dbReference type="Pfam" id="PF10517">
    <property type="entry name" value="DM13"/>
    <property type="match status" value="2"/>
</dbReference>
<dbReference type="OrthoDB" id="2448405at2759"/>
<proteinExistence type="predicted"/>
<feature type="compositionally biased region" description="Polar residues" evidence="2">
    <location>
        <begin position="1589"/>
        <end position="1598"/>
    </location>
</feature>
<dbReference type="InterPro" id="IPR005018">
    <property type="entry name" value="DOMON_domain"/>
</dbReference>
<feature type="compositionally biased region" description="Basic and acidic residues" evidence="2">
    <location>
        <begin position="1191"/>
        <end position="1213"/>
    </location>
</feature>
<feature type="domain" description="DOMON" evidence="3">
    <location>
        <begin position="271"/>
        <end position="403"/>
    </location>
</feature>
<feature type="compositionally biased region" description="Low complexity" evidence="2">
    <location>
        <begin position="1109"/>
        <end position="1118"/>
    </location>
</feature>
<dbReference type="PROSITE" id="PS50836">
    <property type="entry name" value="DOMON"/>
    <property type="match status" value="1"/>
</dbReference>
<dbReference type="SMART" id="SM00664">
    <property type="entry name" value="DoH"/>
    <property type="match status" value="1"/>
</dbReference>
<dbReference type="Proteomes" id="UP000502823">
    <property type="component" value="Unassembled WGS sequence"/>
</dbReference>
<reference evidence="6" key="1">
    <citation type="submission" date="2020-01" db="EMBL/GenBank/DDBJ databases">
        <title>Draft genome sequence of the Termite Coptotermes fromosanus.</title>
        <authorList>
            <person name="Itakura S."/>
            <person name="Yosikawa Y."/>
            <person name="Umezawa K."/>
        </authorList>
    </citation>
    <scope>NUCLEOTIDE SEQUENCE [LARGE SCALE GENOMIC DNA]</scope>
</reference>
<evidence type="ECO:0000313" key="5">
    <source>
        <dbReference type="EMBL" id="GFG35147.1"/>
    </source>
</evidence>
<dbReference type="EMBL" id="BLKM01000529">
    <property type="protein sequence ID" value="GFG35147.1"/>
    <property type="molecule type" value="Genomic_DNA"/>
</dbReference>
<organism evidence="5 6">
    <name type="scientific">Coptotermes formosanus</name>
    <name type="common">Formosan subterranean termite</name>
    <dbReference type="NCBI Taxonomy" id="36987"/>
    <lineage>
        <taxon>Eukaryota</taxon>
        <taxon>Metazoa</taxon>
        <taxon>Ecdysozoa</taxon>
        <taxon>Arthropoda</taxon>
        <taxon>Hexapoda</taxon>
        <taxon>Insecta</taxon>
        <taxon>Pterygota</taxon>
        <taxon>Neoptera</taxon>
        <taxon>Polyneoptera</taxon>
        <taxon>Dictyoptera</taxon>
        <taxon>Blattodea</taxon>
        <taxon>Blattoidea</taxon>
        <taxon>Termitoidae</taxon>
        <taxon>Rhinotermitidae</taxon>
        <taxon>Coptotermes</taxon>
    </lineage>
</organism>
<dbReference type="Pfam" id="PF03351">
    <property type="entry name" value="DOMON"/>
    <property type="match status" value="1"/>
</dbReference>
<evidence type="ECO:0008006" key="7">
    <source>
        <dbReference type="Google" id="ProtNLM"/>
    </source>
</evidence>
<feature type="region of interest" description="Disordered" evidence="2">
    <location>
        <begin position="1187"/>
        <end position="1213"/>
    </location>
</feature>
<dbReference type="PANTHER" id="PTHR24036:SF13">
    <property type="entry name" value="PROTEIN SKELETOR, ISOFORMS D_E"/>
    <property type="match status" value="1"/>
</dbReference>
<feature type="compositionally biased region" description="Polar residues" evidence="2">
    <location>
        <begin position="1081"/>
        <end position="1098"/>
    </location>
</feature>
<evidence type="ECO:0000259" key="4">
    <source>
        <dbReference type="PROSITE" id="PS51549"/>
    </source>
</evidence>
<sequence length="1632" mass="179994">LTVLSSVSEFSTAQYPGYYGKYIGRLKTLHHSVSGEVFAVDARTLHIRDFTYDGEGPAAFFYAGNSKVPSASGFRINDEKGSPRPLQKYVKKHVTITLPDSKTLHNIKWFSVWCDEFSVNFGDVKIPKNLDYPRPQKIDALNGVHLVSSDPIVVVDAQTLLIPNFSYDGEAPDAKFWVGRGNRPSPQGIRVPDENGKEVPLRRYDRKTIVLTLPGDLTVFDIGHFGVWCEAFTVDFGHIRIPPGLNVPPSLKMLGVAPQSKLNCEVLWDDLAFEVRWAVAGDSVVLQLVSKLEDGEYMSFGLSGDDTRSKMVGGDVVVAWVDKTTLKGYADDYFLDAKSQCAGNRGSCPDNKLREDTGSVRLLNAAMVNGYSIVTYQRPLKAQDELDIDILTNGTQPVIWAIGPLNSKNEVSYHSLTNKRDVLLNFGRPPKWNCPIPDTDSASASASAPPPSEQLSPTSRTEEPTARNRNRAPNVAPATPAPAPKADAWEIPAIQCYEPDDGVFYAQMGPTGGKRGYPAITGHVGWGISWYINGLLIPEINVVRGKTYTFVVEGGLDPETPARYHPFYITDDPIGGYEHKTPEERAAVRIFAGARQNRRGDVYPTGTGRLCNWKPDPSQPPADEFASFGAYQRTLTLECDQGEPGIVQWTPDKNTPDTVYYQCFTHRYLGWKINVLDSCDQTPAGSNLSPVRVPVDEKDLEDGEDEDEEGELQAKPSIQVSTWVNPNRVSFKTKDKFTKLSEQSYIPLTEHKYIPLTESPQLLSDTQHKLQQDFSFSYEPVPTQSVLMDEDNIRNAFVPPPALLKKPTYSTQFNHGGLFSGQVKNASNDNTLSQALAGHSYFPQIIPVKGDDAIRLEIHYSADNPKPAGLNIQSPHETSLTSIQVNPSVPDTHTAPQKPTVLHTASATQQKNLSQPAAVVTVDPHRKPILQNTTPTPVTNVSAITDSKQEPAAEASASSSVNVPSDKVQTPVKVQAKVPVIPVINLRTTLIPQGYGRIPVYPHMVFQRPMQPYSFMSHLNSPVPYRGFNRPPVGMYRAPYATASSNQHNYIIKKPFYRPAPARPIIMPPQFLHPMGKTHIPLQQSSSSTKSQHFTQAPPSQPLKLRKVSTTTSTSTTTPLLVSTQAPSLAVSDDATIKPSPPLRPSEVVVLNSQDSHTPIAVNTGFNPHSVVVEGGFKPIITSNNVGAQDRSAEDNETQEIKKKPEAGENKTEEAVIAAVGPEVVEVVAVEERNDNPFQGQEPETFEPMFIPSPPDRNAARNASKKPILAEELTPPVAHVNRQSMQPHRRNGHPFMVIRPRPGLVTRPLFPNNILPPFRIPIRGGSPTFRYQQSDGDTEDETPMAAERMDSYLSPGDSSITPSVVVTYDGKSVTSSIPLAPVAIQNIRHPAGTADLIRGTPQFAPFQGEIPPPVPDLISPENIPQLSKENQQQAQTLPDMFKYQNNAFPHPPPIERTQLLLVEQDSEEVSADSSQIKEIVAVSKGNKSKKQISKKVASPKEEDEIMSTVDDRWPFSDNQENEQHTEENITTMATPEETTLNQTAHESSSKTGKQREKRSAHHEPGHVNYDDQHHSGHEHSSHQQSNGSMNHQESAHNYSDNHDHSQHKQSRATSVTVSSIFLFLCPVIAKYL</sequence>
<gene>
    <name evidence="5" type="ORF">Cfor_09634</name>
</gene>
<dbReference type="PROSITE" id="PS51549">
    <property type="entry name" value="DM13"/>
    <property type="match status" value="2"/>
</dbReference>
<feature type="non-terminal residue" evidence="5">
    <location>
        <position position="1"/>
    </location>
</feature>
<keyword evidence="1" id="KW-0677">Repeat</keyword>
<feature type="compositionally biased region" description="Basic and acidic residues" evidence="2">
    <location>
        <begin position="1561"/>
        <end position="1581"/>
    </location>
</feature>
<dbReference type="FunCoup" id="A0A6L2PZM0">
    <property type="interactions" value="30"/>
</dbReference>